<dbReference type="AlphaFoldDB" id="A0A392N910"/>
<dbReference type="SUPFAM" id="SSF53098">
    <property type="entry name" value="Ribonuclease H-like"/>
    <property type="match status" value="1"/>
</dbReference>
<dbReference type="InterPro" id="IPR036397">
    <property type="entry name" value="RNaseH_sf"/>
</dbReference>
<name>A0A392N910_9FABA</name>
<protein>
    <submittedName>
        <fullName evidence="3">RNA exonuclease 4-like isoform X3</fullName>
    </submittedName>
</protein>
<dbReference type="InterPro" id="IPR012337">
    <property type="entry name" value="RNaseH-like_sf"/>
</dbReference>
<proteinExistence type="predicted"/>
<feature type="non-terminal residue" evidence="3">
    <location>
        <position position="1"/>
    </location>
</feature>
<reference evidence="3 4" key="1">
    <citation type="journal article" date="2018" name="Front. Plant Sci.">
        <title>Red Clover (Trifolium pratense) and Zigzag Clover (T. medium) - A Picture of Genomic Similarities and Differences.</title>
        <authorList>
            <person name="Dluhosova J."/>
            <person name="Istvanek J."/>
            <person name="Nedelnik J."/>
            <person name="Repkova J."/>
        </authorList>
    </citation>
    <scope>NUCLEOTIDE SEQUENCE [LARGE SCALE GENOMIC DNA]</scope>
    <source>
        <strain evidence="4">cv. 10/8</strain>
        <tissue evidence="3">Leaf</tissue>
    </source>
</reference>
<dbReference type="Gene3D" id="3.30.420.10">
    <property type="entry name" value="Ribonuclease H-like superfamily/Ribonuclease H"/>
    <property type="match status" value="1"/>
</dbReference>
<gene>
    <name evidence="3" type="ORF">A2U01_0017291</name>
</gene>
<dbReference type="PANTHER" id="PTHR12801">
    <property type="entry name" value="RNA EXONUCLEASE REXO1 / RECO3 FAMILY MEMBER-RELATED"/>
    <property type="match status" value="1"/>
</dbReference>
<accession>A0A392N910</accession>
<evidence type="ECO:0000313" key="4">
    <source>
        <dbReference type="Proteomes" id="UP000265520"/>
    </source>
</evidence>
<dbReference type="GO" id="GO:0004527">
    <property type="term" value="F:exonuclease activity"/>
    <property type="evidence" value="ECO:0007669"/>
    <property type="project" value="UniProtKB-KW"/>
</dbReference>
<evidence type="ECO:0000256" key="1">
    <source>
        <dbReference type="ARBA" id="ARBA00022722"/>
    </source>
</evidence>
<evidence type="ECO:0000256" key="2">
    <source>
        <dbReference type="ARBA" id="ARBA00022801"/>
    </source>
</evidence>
<dbReference type="InterPro" id="IPR047021">
    <property type="entry name" value="REXO1/3/4-like"/>
</dbReference>
<keyword evidence="2" id="KW-0378">Hydrolase</keyword>
<comment type="caution">
    <text evidence="3">The sequence shown here is derived from an EMBL/GenBank/DDBJ whole genome shotgun (WGS) entry which is preliminary data.</text>
</comment>
<dbReference type="Proteomes" id="UP000265520">
    <property type="component" value="Unassembled WGS sequence"/>
</dbReference>
<sequence length="99" mass="10898">KDFSTAQKKVAELIHGRILVGHALSNDLKALLLSHPKKDIRDTSEYPPFLRSSGRVALRHLASEHLGAKIQTGEHCPVSLSSFLLLPPTLFFDAITSKI</sequence>
<dbReference type="GO" id="GO:0005634">
    <property type="term" value="C:nucleus"/>
    <property type="evidence" value="ECO:0007669"/>
    <property type="project" value="TreeGrafter"/>
</dbReference>
<dbReference type="PANTHER" id="PTHR12801:SF45">
    <property type="entry name" value="RNA EXONUCLEASE 4"/>
    <property type="match status" value="1"/>
</dbReference>
<dbReference type="EMBL" id="LXQA010032021">
    <property type="protein sequence ID" value="MCH96307.1"/>
    <property type="molecule type" value="Genomic_DNA"/>
</dbReference>
<keyword evidence="3" id="KW-0269">Exonuclease</keyword>
<keyword evidence="4" id="KW-1185">Reference proteome</keyword>
<keyword evidence="1" id="KW-0540">Nuclease</keyword>
<organism evidence="3 4">
    <name type="scientific">Trifolium medium</name>
    <dbReference type="NCBI Taxonomy" id="97028"/>
    <lineage>
        <taxon>Eukaryota</taxon>
        <taxon>Viridiplantae</taxon>
        <taxon>Streptophyta</taxon>
        <taxon>Embryophyta</taxon>
        <taxon>Tracheophyta</taxon>
        <taxon>Spermatophyta</taxon>
        <taxon>Magnoliopsida</taxon>
        <taxon>eudicotyledons</taxon>
        <taxon>Gunneridae</taxon>
        <taxon>Pentapetalae</taxon>
        <taxon>rosids</taxon>
        <taxon>fabids</taxon>
        <taxon>Fabales</taxon>
        <taxon>Fabaceae</taxon>
        <taxon>Papilionoideae</taxon>
        <taxon>50 kb inversion clade</taxon>
        <taxon>NPAAA clade</taxon>
        <taxon>Hologalegina</taxon>
        <taxon>IRL clade</taxon>
        <taxon>Trifolieae</taxon>
        <taxon>Trifolium</taxon>
    </lineage>
</organism>
<evidence type="ECO:0000313" key="3">
    <source>
        <dbReference type="EMBL" id="MCH96307.1"/>
    </source>
</evidence>
<dbReference type="GO" id="GO:0003676">
    <property type="term" value="F:nucleic acid binding"/>
    <property type="evidence" value="ECO:0007669"/>
    <property type="project" value="InterPro"/>
</dbReference>